<geneLocation type="plasmid" evidence="1 2">
    <name>2</name>
</geneLocation>
<protein>
    <recommendedName>
        <fullName evidence="3">Mutator family transposase</fullName>
    </recommendedName>
</protein>
<dbReference type="Proteomes" id="UP001497493">
    <property type="component" value="Plasmid 2"/>
</dbReference>
<evidence type="ECO:0008006" key="3">
    <source>
        <dbReference type="Google" id="ProtNLM"/>
    </source>
</evidence>
<keyword evidence="1" id="KW-0614">Plasmid</keyword>
<proteinExistence type="predicted"/>
<reference evidence="1 2" key="1">
    <citation type="submission" date="2024-04" db="EMBL/GenBank/DDBJ databases">
        <authorList>
            <person name="Cremers G."/>
        </authorList>
    </citation>
    <scope>NUCLEOTIDE SEQUENCE [LARGE SCALE GENOMIC DNA]</scope>
    <source>
        <strain evidence="1">MeCH1-AG</strain>
        <plasmid evidence="1 2">2</plasmid>
    </source>
</reference>
<keyword evidence="2" id="KW-1185">Reference proteome</keyword>
<sequence>MAWLKHPGRRIARYSGPRRRTVWKRTGRRCWPSTISRPSNWIHLRTTYPIESTFATVRPRTTKTRGCVFRESILARVFMLAKSAERHWRKLNGIPCLVQVIEGTVFKDGVRDDAEKIAA</sequence>
<dbReference type="EMBL" id="OZ026885">
    <property type="protein sequence ID" value="CAL1242117.1"/>
    <property type="molecule type" value="Genomic_DNA"/>
</dbReference>
<evidence type="ECO:0000313" key="2">
    <source>
        <dbReference type="Proteomes" id="UP001497493"/>
    </source>
</evidence>
<gene>
    <name evidence="1" type="ORF">MECH1_V1_P0186</name>
</gene>
<accession>A0ABP1CD20</accession>
<organism evidence="1 2">
    <name type="scientific">Candidatus Methylocalor cossyra</name>
    <dbReference type="NCBI Taxonomy" id="3108543"/>
    <lineage>
        <taxon>Bacteria</taxon>
        <taxon>Pseudomonadati</taxon>
        <taxon>Pseudomonadota</taxon>
        <taxon>Gammaproteobacteria</taxon>
        <taxon>Methylococcales</taxon>
        <taxon>Methylococcaceae</taxon>
        <taxon>Candidatus Methylocalor</taxon>
    </lineage>
</organism>
<name>A0ABP1CD20_9GAMM</name>
<evidence type="ECO:0000313" key="1">
    <source>
        <dbReference type="EMBL" id="CAL1242117.1"/>
    </source>
</evidence>